<reference evidence="1" key="1">
    <citation type="submission" date="2022-02" db="EMBL/GenBank/DDBJ databases">
        <title>Plant Genome Project.</title>
        <authorList>
            <person name="Zhang R.-G."/>
        </authorList>
    </citation>
    <scope>NUCLEOTIDE SEQUENCE</scope>
    <source>
        <strain evidence="1">AT1</strain>
    </source>
</reference>
<accession>A0ACC0M689</accession>
<organism evidence="1 2">
    <name type="scientific">Rhododendron molle</name>
    <name type="common">Chinese azalea</name>
    <name type="synonym">Azalea mollis</name>
    <dbReference type="NCBI Taxonomy" id="49168"/>
    <lineage>
        <taxon>Eukaryota</taxon>
        <taxon>Viridiplantae</taxon>
        <taxon>Streptophyta</taxon>
        <taxon>Embryophyta</taxon>
        <taxon>Tracheophyta</taxon>
        <taxon>Spermatophyta</taxon>
        <taxon>Magnoliopsida</taxon>
        <taxon>eudicotyledons</taxon>
        <taxon>Gunneridae</taxon>
        <taxon>Pentapetalae</taxon>
        <taxon>asterids</taxon>
        <taxon>Ericales</taxon>
        <taxon>Ericaceae</taxon>
        <taxon>Ericoideae</taxon>
        <taxon>Rhodoreae</taxon>
        <taxon>Rhododendron</taxon>
    </lineage>
</organism>
<sequence length="91" mass="10492">MSISVVGFCNNSFRALLLKLSFAATVYHIWLERNSRVFGGRAQSSEVVSACLEENLRVRISTWKHFPISVENTRLCHLWNLPIRILRTPPH</sequence>
<protein>
    <submittedName>
        <fullName evidence="1">Uncharacterized protein</fullName>
    </submittedName>
</protein>
<dbReference type="Proteomes" id="UP001062846">
    <property type="component" value="Chromosome 10"/>
</dbReference>
<gene>
    <name evidence="1" type="ORF">RHMOL_Rhmol10G0265700</name>
</gene>
<proteinExistence type="predicted"/>
<comment type="caution">
    <text evidence="1">The sequence shown here is derived from an EMBL/GenBank/DDBJ whole genome shotgun (WGS) entry which is preliminary data.</text>
</comment>
<name>A0ACC0M689_RHOML</name>
<evidence type="ECO:0000313" key="2">
    <source>
        <dbReference type="Proteomes" id="UP001062846"/>
    </source>
</evidence>
<evidence type="ECO:0000313" key="1">
    <source>
        <dbReference type="EMBL" id="KAI8536546.1"/>
    </source>
</evidence>
<dbReference type="EMBL" id="CM046397">
    <property type="protein sequence ID" value="KAI8536546.1"/>
    <property type="molecule type" value="Genomic_DNA"/>
</dbReference>
<keyword evidence="2" id="KW-1185">Reference proteome</keyword>